<dbReference type="KEGG" id="run:DR864_02960"/>
<dbReference type="AlphaFoldDB" id="A0A344TDP3"/>
<dbReference type="EMBL" id="CP030850">
    <property type="protein sequence ID" value="AXE16764.1"/>
    <property type="molecule type" value="Genomic_DNA"/>
</dbReference>
<evidence type="ECO:0000313" key="2">
    <source>
        <dbReference type="Proteomes" id="UP000251993"/>
    </source>
</evidence>
<accession>A0A344TDP3</accession>
<name>A0A344TDP3_9BACT</name>
<dbReference type="Proteomes" id="UP000251993">
    <property type="component" value="Chromosome"/>
</dbReference>
<gene>
    <name evidence="1" type="ORF">DR864_02960</name>
</gene>
<dbReference type="RefSeq" id="WP_114065551.1">
    <property type="nucleotide sequence ID" value="NZ_CP030850.1"/>
</dbReference>
<keyword evidence="2" id="KW-1185">Reference proteome</keyword>
<sequence length="272" mass="31366">MNNRYVKESFSYWTAHPDDTSESDISQLQEAAGTYPYCQSLHILIAKAMAVHHPEQAEASIQKAAAYSLSRNTLRKLIQNEFEWSPNLRSRQFENVLIWPGDYQKPAATSYSKQEWKLPELPKISFFDAPETPQPKPSLPELPPIDDTTLRENALQTELEQIESSVIEESQPDQRELERQRQIQIIDSFIENEARMGPIRANFKDLSNQEQEDLAKKRNMNFSSGAVSEGMAKIMARQGKIERAIEIYEQLMLKKPEKKAYFAEKIKDLTTE</sequence>
<organism evidence="1 2">
    <name type="scientific">Runella rosea</name>
    <dbReference type="NCBI Taxonomy" id="2259595"/>
    <lineage>
        <taxon>Bacteria</taxon>
        <taxon>Pseudomonadati</taxon>
        <taxon>Bacteroidota</taxon>
        <taxon>Cytophagia</taxon>
        <taxon>Cytophagales</taxon>
        <taxon>Spirosomataceae</taxon>
        <taxon>Runella</taxon>
    </lineage>
</organism>
<protein>
    <submittedName>
        <fullName evidence="1">Uncharacterized protein</fullName>
    </submittedName>
</protein>
<reference evidence="1 2" key="1">
    <citation type="submission" date="2018-07" db="EMBL/GenBank/DDBJ databases">
        <title>Genome sequencing of Runella.</title>
        <authorList>
            <person name="Baek M.-G."/>
            <person name="Yi H."/>
        </authorList>
    </citation>
    <scope>NUCLEOTIDE SEQUENCE [LARGE SCALE GENOMIC DNA]</scope>
    <source>
        <strain evidence="1 2">HYN0085</strain>
    </source>
</reference>
<dbReference type="OrthoDB" id="594666at2"/>
<evidence type="ECO:0000313" key="1">
    <source>
        <dbReference type="EMBL" id="AXE16764.1"/>
    </source>
</evidence>
<proteinExistence type="predicted"/>